<gene>
    <name evidence="7" type="ORF">RASY3_15245</name>
</gene>
<comment type="similarity">
    <text evidence="1 4">Belongs to the glycosyl hydrolase 26 family.</text>
</comment>
<feature type="chain" id="PRO_5039519043" evidence="5">
    <location>
        <begin position="33"/>
        <end position="635"/>
    </location>
</feature>
<dbReference type="OrthoDB" id="9802773at2"/>
<dbReference type="PRINTS" id="PR00739">
    <property type="entry name" value="GLHYDRLASE26"/>
</dbReference>
<accession>A0A011UWX2</accession>
<dbReference type="Gene3D" id="2.60.120.260">
    <property type="entry name" value="Galactose-binding domain-like"/>
    <property type="match status" value="1"/>
</dbReference>
<evidence type="ECO:0000313" key="7">
    <source>
        <dbReference type="EMBL" id="EXM37707.1"/>
    </source>
</evidence>
<dbReference type="GO" id="GO:0016985">
    <property type="term" value="F:mannan endo-1,4-beta-mannosidase activity"/>
    <property type="evidence" value="ECO:0007669"/>
    <property type="project" value="InterPro"/>
</dbReference>
<reference evidence="7 8" key="1">
    <citation type="submission" date="2013-06" db="EMBL/GenBank/DDBJ databases">
        <title>Rumen cellulosomics: divergent fiber-degrading strategies revealed by comparative genome-wide analysis of six Ruminococcal strains.</title>
        <authorList>
            <person name="Dassa B."/>
            <person name="Borovok I."/>
            <person name="Lamed R."/>
            <person name="Flint H."/>
            <person name="Yeoman C.J."/>
            <person name="White B."/>
            <person name="Bayer E.A."/>
        </authorList>
    </citation>
    <scope>NUCLEOTIDE SEQUENCE [LARGE SCALE GENOMIC DNA]</scope>
    <source>
        <strain evidence="7 8">SY3</strain>
    </source>
</reference>
<feature type="domain" description="GH26" evidence="6">
    <location>
        <begin position="182"/>
        <end position="522"/>
    </location>
</feature>
<dbReference type="AlphaFoldDB" id="A0A011UWX2"/>
<sequence>MKNNLKKAVSALAVCAVASASMSSVMPLSVAAAGSSADTFPFVIEAENMKGASVWTANYGPSPKNSSGEGFFYLTNSAGSFTVNVPEDGMYTITARCAQVLNQEGRMQTVVVNGIKCSKNMPYSEEWTDLSFGSFRLHKGENTIEFVSEYGYMAIDTVTVSVTPKHDYTLATDELTDKKATPEAKALMKYLKSVYGSHIIAGQQEIYGSGHSNNYEWENEYLKDLTGKVPAIKGVDFMNYNPLYGWDDGTTERCIEWATKRNGIITASWHINIPKDFDNYVLGEPVGWQQCSYKNYQSGEGSMSFDTRNVVVKGTKEYDYFQLAMKDLAEQLLKLQDAGVPVIWRPLHEAQGNEGNYSDGTAWFWWGDRGAETYKEIWKLLYKTLTEEYGLHNLIWEYNSYDYTNSATWYPGDEYVDIVAYDKYNVEYNRGDGKTSGPNLLAIPAKFDSLYALTNGKKMVAMAENDTIPAVDNLVVEDAGWLYFCPWYDGGEDGGVPFLGPKYQDMDELKKIYQSDYCITLDELPVDLYTNGGNNDGNSDPQEVTYPTNIKVNYSSKYHQVQFVWDKVKGADKYGIAVYLAGKWRVQTSNITTNSYVTPKNLTPGMSYKVAIAARVDGKWDTANAIKNAVSVTIK</sequence>
<dbReference type="InterPro" id="IPR008979">
    <property type="entry name" value="Galactose-bd-like_sf"/>
</dbReference>
<evidence type="ECO:0000259" key="6">
    <source>
        <dbReference type="PROSITE" id="PS51764"/>
    </source>
</evidence>
<keyword evidence="2 4" id="KW-0378">Hydrolase</keyword>
<dbReference type="InterPro" id="IPR022790">
    <property type="entry name" value="GH26_dom"/>
</dbReference>
<dbReference type="Pfam" id="PF02156">
    <property type="entry name" value="Glyco_hydro_26"/>
    <property type="match status" value="1"/>
</dbReference>
<keyword evidence="5" id="KW-0732">Signal</keyword>
<dbReference type="Gene3D" id="2.60.40.10">
    <property type="entry name" value="Immunoglobulins"/>
    <property type="match status" value="1"/>
</dbReference>
<dbReference type="InterPro" id="IPR017853">
    <property type="entry name" value="GH"/>
</dbReference>
<dbReference type="InterPro" id="IPR000805">
    <property type="entry name" value="Glyco_hydro_26"/>
</dbReference>
<dbReference type="Gene3D" id="3.20.20.80">
    <property type="entry name" value="Glycosidases"/>
    <property type="match status" value="1"/>
</dbReference>
<dbReference type="SUPFAM" id="SSF49785">
    <property type="entry name" value="Galactose-binding domain-like"/>
    <property type="match status" value="1"/>
</dbReference>
<dbReference type="PROSITE" id="PS51764">
    <property type="entry name" value="GH26"/>
    <property type="match status" value="1"/>
</dbReference>
<comment type="caution">
    <text evidence="7">The sequence shown here is derived from an EMBL/GenBank/DDBJ whole genome shotgun (WGS) entry which is preliminary data.</text>
</comment>
<dbReference type="InterPro" id="IPR036116">
    <property type="entry name" value="FN3_sf"/>
</dbReference>
<dbReference type="Pfam" id="PF16990">
    <property type="entry name" value="CBM_35"/>
    <property type="match status" value="1"/>
</dbReference>
<name>A0A011UWX2_RUMAL</name>
<dbReference type="SUPFAM" id="SSF49265">
    <property type="entry name" value="Fibronectin type III"/>
    <property type="match status" value="1"/>
</dbReference>
<dbReference type="EMBL" id="JEOB01000004">
    <property type="protein sequence ID" value="EXM37707.1"/>
    <property type="molecule type" value="Genomic_DNA"/>
</dbReference>
<evidence type="ECO:0000256" key="2">
    <source>
        <dbReference type="ARBA" id="ARBA00022801"/>
    </source>
</evidence>
<dbReference type="GO" id="GO:0006080">
    <property type="term" value="P:substituted mannan metabolic process"/>
    <property type="evidence" value="ECO:0007669"/>
    <property type="project" value="InterPro"/>
</dbReference>
<evidence type="ECO:0000256" key="3">
    <source>
        <dbReference type="ARBA" id="ARBA00023295"/>
    </source>
</evidence>
<dbReference type="GO" id="GO:0030246">
    <property type="term" value="F:carbohydrate binding"/>
    <property type="evidence" value="ECO:0007669"/>
    <property type="project" value="InterPro"/>
</dbReference>
<dbReference type="RefSeq" id="WP_037289535.1">
    <property type="nucleotide sequence ID" value="NZ_JEOB01000004.1"/>
</dbReference>
<evidence type="ECO:0000313" key="8">
    <source>
        <dbReference type="Proteomes" id="UP000021369"/>
    </source>
</evidence>
<dbReference type="InterPro" id="IPR005084">
    <property type="entry name" value="CBM6"/>
</dbReference>
<dbReference type="PANTHER" id="PTHR40079">
    <property type="entry name" value="MANNAN ENDO-1,4-BETA-MANNOSIDASE E-RELATED"/>
    <property type="match status" value="1"/>
</dbReference>
<proteinExistence type="inferred from homology"/>
<evidence type="ECO:0000256" key="5">
    <source>
        <dbReference type="SAM" id="SignalP"/>
    </source>
</evidence>
<dbReference type="PANTHER" id="PTHR40079:SF4">
    <property type="entry name" value="GH26 DOMAIN-CONTAINING PROTEIN-RELATED"/>
    <property type="match status" value="1"/>
</dbReference>
<organism evidence="7 8">
    <name type="scientific">Ruminococcus albus SY3</name>
    <dbReference type="NCBI Taxonomy" id="1341156"/>
    <lineage>
        <taxon>Bacteria</taxon>
        <taxon>Bacillati</taxon>
        <taxon>Bacillota</taxon>
        <taxon>Clostridia</taxon>
        <taxon>Eubacteriales</taxon>
        <taxon>Oscillospiraceae</taxon>
        <taxon>Ruminococcus</taxon>
    </lineage>
</organism>
<dbReference type="Proteomes" id="UP000021369">
    <property type="component" value="Unassembled WGS sequence"/>
</dbReference>
<dbReference type="PATRIC" id="fig|1341156.4.peg.2642"/>
<dbReference type="InterPro" id="IPR013783">
    <property type="entry name" value="Ig-like_fold"/>
</dbReference>
<feature type="active site" description="Proton donor" evidence="4">
    <location>
        <position position="349"/>
    </location>
</feature>
<evidence type="ECO:0000256" key="1">
    <source>
        <dbReference type="ARBA" id="ARBA00007754"/>
    </source>
</evidence>
<dbReference type="SUPFAM" id="SSF51445">
    <property type="entry name" value="(Trans)glycosidases"/>
    <property type="match status" value="1"/>
</dbReference>
<feature type="signal peptide" evidence="5">
    <location>
        <begin position="1"/>
        <end position="32"/>
    </location>
</feature>
<protein>
    <submittedName>
        <fullName evidence="7">Beta-mannosidase</fullName>
    </submittedName>
</protein>
<feature type="active site" description="Nucleophile" evidence="4">
    <location>
        <position position="464"/>
    </location>
</feature>
<evidence type="ECO:0000256" key="4">
    <source>
        <dbReference type="PROSITE-ProRule" id="PRU01100"/>
    </source>
</evidence>
<keyword evidence="3 4" id="KW-0326">Glycosidase</keyword>
<keyword evidence="8" id="KW-1185">Reference proteome</keyword>